<dbReference type="Pfam" id="PF07727">
    <property type="entry name" value="RVT_2"/>
    <property type="match status" value="1"/>
</dbReference>
<reference evidence="4" key="2">
    <citation type="submission" date="2022-01" db="EMBL/GenBank/DDBJ databases">
        <authorList>
            <person name="Yamashiro T."/>
            <person name="Shiraishi A."/>
            <person name="Satake H."/>
            <person name="Nakayama K."/>
        </authorList>
    </citation>
    <scope>NUCLEOTIDE SEQUENCE</scope>
</reference>
<dbReference type="EMBL" id="BQNB010013463">
    <property type="protein sequence ID" value="GJT16286.1"/>
    <property type="molecule type" value="Genomic_DNA"/>
</dbReference>
<evidence type="ECO:0000259" key="3">
    <source>
        <dbReference type="Pfam" id="PF13966"/>
    </source>
</evidence>
<evidence type="ECO:0000256" key="1">
    <source>
        <dbReference type="SAM" id="MobiDB-lite"/>
    </source>
</evidence>
<feature type="domain" description="Reverse transcriptase zinc-binding" evidence="3">
    <location>
        <begin position="77"/>
        <end position="161"/>
    </location>
</feature>
<evidence type="ECO:0000259" key="2">
    <source>
        <dbReference type="Pfam" id="PF07727"/>
    </source>
</evidence>
<protein>
    <submittedName>
        <fullName evidence="4">Ribonuclease H-like domain-containing protein</fullName>
    </submittedName>
</protein>
<sequence length="446" mass="50021">MVKNPQIFVGSLILVGNGDGDVKQIPNGDEGGDGDASDENTKYFHGILNKKRSQLAIRGTLFNGEWISDPDRASGMFTAKSTRNHINDNIMPKAEVPTRWVKVIPIKVHVHAWRVCLDKIPSRLNLSIRGIKIPSVLCPLCNSTVESTSHIFFSCPLARQVRSKILRWWELDDTPINSYGECPRIDDHNKSAKDQSDGSNSPVTSSSTFDQNVNDLGHSQGSNGSASEDEMAATFDPTTTDSEDDVVASEPISDSVPTTSAPHVRRSERSSVFPKRYNDFVVDSKVKYGLENYVSYVSLSTVNRCFTTELNKSFEPKSFYEASKDQHWIEAMNNEMNALYSNDTWEVVELPLGRKAIGGKWVYKIKYKSSGDIDRYKARYVAKGYNQKEGIDFDETFSPVVKIVTIRCVINLAVQNNWCIFQLDVNNAFLYGDLDETVYMSLEGIF</sequence>
<dbReference type="Proteomes" id="UP001151760">
    <property type="component" value="Unassembled WGS sequence"/>
</dbReference>
<feature type="region of interest" description="Disordered" evidence="1">
    <location>
        <begin position="182"/>
        <end position="268"/>
    </location>
</feature>
<dbReference type="InterPro" id="IPR026960">
    <property type="entry name" value="RVT-Znf"/>
</dbReference>
<evidence type="ECO:0000313" key="4">
    <source>
        <dbReference type="EMBL" id="GJT16286.1"/>
    </source>
</evidence>
<evidence type="ECO:0000313" key="5">
    <source>
        <dbReference type="Proteomes" id="UP001151760"/>
    </source>
</evidence>
<feature type="compositionally biased region" description="Polar residues" evidence="1">
    <location>
        <begin position="197"/>
        <end position="226"/>
    </location>
</feature>
<gene>
    <name evidence="4" type="ORF">Tco_0874992</name>
</gene>
<proteinExistence type="predicted"/>
<dbReference type="InterPro" id="IPR013103">
    <property type="entry name" value="RVT_2"/>
</dbReference>
<dbReference type="Pfam" id="PF13966">
    <property type="entry name" value="zf-RVT"/>
    <property type="match status" value="1"/>
</dbReference>
<accession>A0ABQ5BNK3</accession>
<name>A0ABQ5BNK3_9ASTR</name>
<feature type="domain" description="Reverse transcriptase Ty1/copia-type" evidence="2">
    <location>
        <begin position="342"/>
        <end position="441"/>
    </location>
</feature>
<feature type="compositionally biased region" description="Basic and acidic residues" evidence="1">
    <location>
        <begin position="183"/>
        <end position="196"/>
    </location>
</feature>
<reference evidence="4" key="1">
    <citation type="journal article" date="2022" name="Int. J. Mol. Sci.">
        <title>Draft Genome of Tanacetum Coccineum: Genomic Comparison of Closely Related Tanacetum-Family Plants.</title>
        <authorList>
            <person name="Yamashiro T."/>
            <person name="Shiraishi A."/>
            <person name="Nakayama K."/>
            <person name="Satake H."/>
        </authorList>
    </citation>
    <scope>NUCLEOTIDE SEQUENCE</scope>
</reference>
<comment type="caution">
    <text evidence="4">The sequence shown here is derived from an EMBL/GenBank/DDBJ whole genome shotgun (WGS) entry which is preliminary data.</text>
</comment>
<keyword evidence="5" id="KW-1185">Reference proteome</keyword>
<organism evidence="4 5">
    <name type="scientific">Tanacetum coccineum</name>
    <dbReference type="NCBI Taxonomy" id="301880"/>
    <lineage>
        <taxon>Eukaryota</taxon>
        <taxon>Viridiplantae</taxon>
        <taxon>Streptophyta</taxon>
        <taxon>Embryophyta</taxon>
        <taxon>Tracheophyta</taxon>
        <taxon>Spermatophyta</taxon>
        <taxon>Magnoliopsida</taxon>
        <taxon>eudicotyledons</taxon>
        <taxon>Gunneridae</taxon>
        <taxon>Pentapetalae</taxon>
        <taxon>asterids</taxon>
        <taxon>campanulids</taxon>
        <taxon>Asterales</taxon>
        <taxon>Asteraceae</taxon>
        <taxon>Asteroideae</taxon>
        <taxon>Anthemideae</taxon>
        <taxon>Anthemidinae</taxon>
        <taxon>Tanacetum</taxon>
    </lineage>
</organism>